<organism evidence="1 2">
    <name type="scientific">Acetivibrio clariflavus (strain DSM 19732 / NBRC 101661 / EBR45)</name>
    <name type="common">Clostridium clariflavum</name>
    <dbReference type="NCBI Taxonomy" id="720554"/>
    <lineage>
        <taxon>Bacteria</taxon>
        <taxon>Bacillati</taxon>
        <taxon>Bacillota</taxon>
        <taxon>Clostridia</taxon>
        <taxon>Eubacteriales</taxon>
        <taxon>Oscillospiraceae</taxon>
        <taxon>Acetivibrio</taxon>
    </lineage>
</organism>
<keyword evidence="2" id="KW-1185">Reference proteome</keyword>
<evidence type="ECO:0008006" key="3">
    <source>
        <dbReference type="Google" id="ProtNLM"/>
    </source>
</evidence>
<sequence length="373" mass="41982">MKITFPHMGNMYVPIKVLLDTVGIEYVVPPLNAKETMELGVANSPEFACLPFKTILGDLIYGIRNGADFILFGGGKGQCRFGYYGDLLSKIVENLNYDVKFVCLDTTNMTVKGILEKISPLTEGKSAFDIIKGILYATKTVFLVDNLNRLAGYTRCREVNKGDTDRIISEFQKKVQKAHGYRNIIHVIKSARKQLSEIPVDRKKKTLKVAIVGEIYAASHPGINFEIEKKLGNMGVEVHNFLGISKWILNHFIINNLPVKIKDKLLAAGREFINTDDIGGHGIQTIGASVISAKRKYDGVIQIYPFTCMPEIIAQNVLIEVQRKYKIPVMTLIVDEMTGEEGYKTRLEAFVDMLEMRRRKTVLFAKSAYDINY</sequence>
<dbReference type="OrthoDB" id="9780120at2"/>
<evidence type="ECO:0000313" key="2">
    <source>
        <dbReference type="Proteomes" id="UP000005435"/>
    </source>
</evidence>
<evidence type="ECO:0000313" key="1">
    <source>
        <dbReference type="EMBL" id="AEV68110.1"/>
    </source>
</evidence>
<dbReference type="EMBL" id="CP003065">
    <property type="protein sequence ID" value="AEV68110.1"/>
    <property type="molecule type" value="Genomic_DNA"/>
</dbReference>
<dbReference type="STRING" id="720554.Clocl_1460"/>
<gene>
    <name evidence="1" type="ordered locus">Clocl_1460</name>
</gene>
<dbReference type="InterPro" id="IPR051805">
    <property type="entry name" value="Dehydratase_Activator_Redct"/>
</dbReference>
<dbReference type="KEGG" id="ccl:Clocl_1460"/>
<name>G8M1D4_ACECE</name>
<dbReference type="RefSeq" id="WP_014254723.1">
    <property type="nucleotide sequence ID" value="NC_016627.1"/>
</dbReference>
<dbReference type="AlphaFoldDB" id="G8M1D4"/>
<dbReference type="PANTHER" id="PTHR32329">
    <property type="entry name" value="BIFUNCTIONAL PROTEIN [INCLUDES 2-HYDROXYACYL-COA DEHYDRATASE (N-TER) AND ITS ACTIVATOR DOMAIN (C_TERM)-RELATED"/>
    <property type="match status" value="1"/>
</dbReference>
<reference evidence="2" key="1">
    <citation type="submission" date="2011-12" db="EMBL/GenBank/DDBJ databases">
        <title>Complete sequence of Clostridium clariflavum DSM 19732.</title>
        <authorList>
            <consortium name="US DOE Joint Genome Institute"/>
            <person name="Lucas S."/>
            <person name="Han J."/>
            <person name="Lapidus A."/>
            <person name="Cheng J.-F."/>
            <person name="Goodwin L."/>
            <person name="Pitluck S."/>
            <person name="Peters L."/>
            <person name="Teshima H."/>
            <person name="Detter J.C."/>
            <person name="Han C."/>
            <person name="Tapia R."/>
            <person name="Land M."/>
            <person name="Hauser L."/>
            <person name="Kyrpides N."/>
            <person name="Ivanova N."/>
            <person name="Pagani I."/>
            <person name="Kitzmiller T."/>
            <person name="Lynd L."/>
            <person name="Izquierdo J."/>
            <person name="Woyke T."/>
        </authorList>
    </citation>
    <scope>NUCLEOTIDE SEQUENCE [LARGE SCALE GENOMIC DNA]</scope>
    <source>
        <strain evidence="2">DSM 19732 / NBRC 101661 / EBR45</strain>
    </source>
</reference>
<proteinExistence type="predicted"/>
<protein>
    <recommendedName>
        <fullName evidence="3">Nucleotide-binding protein, sugar kinase/HSP70/actin superfamily</fullName>
    </recommendedName>
</protein>
<dbReference type="eggNOG" id="COG3581">
    <property type="taxonomic scope" value="Bacteria"/>
</dbReference>
<dbReference type="Proteomes" id="UP000005435">
    <property type="component" value="Chromosome"/>
</dbReference>
<dbReference type="Gene3D" id="3.40.50.11900">
    <property type="match status" value="1"/>
</dbReference>
<dbReference type="PANTHER" id="PTHR32329:SF2">
    <property type="entry name" value="BIFUNCTIONAL PROTEIN [INCLUDES 2-HYDROXYACYL-COA DEHYDRATASE (N-TER) AND ITS ACTIVATOR DOMAIN (C_TERM)"/>
    <property type="match status" value="1"/>
</dbReference>
<dbReference type="HOGENOM" id="CLU_057460_0_0_9"/>
<reference evidence="1 2" key="2">
    <citation type="journal article" date="2012" name="Stand. Genomic Sci.">
        <title>Complete Genome Sequence of Clostridium clariflavum DSM 19732.</title>
        <authorList>
            <person name="Izquierdo J.A."/>
            <person name="Goodwin L."/>
            <person name="Davenport K.W."/>
            <person name="Teshima H."/>
            <person name="Bruce D."/>
            <person name="Detter C."/>
            <person name="Tapia R."/>
            <person name="Han S."/>
            <person name="Land M."/>
            <person name="Hauser L."/>
            <person name="Jeffries C.D."/>
            <person name="Han J."/>
            <person name="Pitluck S."/>
            <person name="Nolan M."/>
            <person name="Chen A."/>
            <person name="Huntemann M."/>
            <person name="Mavromatis K."/>
            <person name="Mikhailova N."/>
            <person name="Liolios K."/>
            <person name="Woyke T."/>
            <person name="Lynd L.R."/>
        </authorList>
    </citation>
    <scope>NUCLEOTIDE SEQUENCE [LARGE SCALE GENOMIC DNA]</scope>
    <source>
        <strain evidence="2">DSM 19732 / NBRC 101661 / EBR45</strain>
    </source>
</reference>
<accession>G8M1D4</accession>